<evidence type="ECO:0000256" key="1">
    <source>
        <dbReference type="ARBA" id="ARBA00023016"/>
    </source>
</evidence>
<dbReference type="SUPFAM" id="SSF49764">
    <property type="entry name" value="HSP20-like chaperones"/>
    <property type="match status" value="1"/>
</dbReference>
<evidence type="ECO:0000256" key="2">
    <source>
        <dbReference type="PROSITE-ProRule" id="PRU00285"/>
    </source>
</evidence>
<dbReference type="EMBL" id="LSSK01000293">
    <property type="protein sequence ID" value="OMH83878.1"/>
    <property type="molecule type" value="Genomic_DNA"/>
</dbReference>
<name>A0A1R1PSE0_ZANCU</name>
<evidence type="ECO:0000313" key="6">
    <source>
        <dbReference type="EMBL" id="OMH83878.1"/>
    </source>
</evidence>
<keyword evidence="7" id="KW-1185">Reference proteome</keyword>
<dbReference type="OrthoDB" id="1431247at2759"/>
<sequence length="295" mass="32663">MFQTTKDKTQEATKEAQNMTKNAQKSACEAKDQLVDDISKLASQAESKIQEATEGAQKTAGNIQDTAKEKAQEAVKGAQDMAKNAQKSACEARDQVVDDVSELTPQSDSKKSSFGSSLREYFDPFERQLTVLRSRFDTELNDLVHQTRCGIEKIRGSMSGEGDGSDKSGGEEQAEYRLLGTKIMDKLWKPRVDIRESSNKILVQAELPGIPRDKVEAKVEKGLLCIKGTKLVEKLTEGEGRRVQERSCGRFERSFSLPKNIDAANIKANMNNGVLEIEIPLLKTAPDEQVSITIY</sequence>
<dbReference type="PANTHER" id="PTHR11527">
    <property type="entry name" value="HEAT-SHOCK PROTEIN 20 FAMILY MEMBER"/>
    <property type="match status" value="1"/>
</dbReference>
<proteinExistence type="inferred from homology"/>
<dbReference type="Proteomes" id="UP000188320">
    <property type="component" value="Unassembled WGS sequence"/>
</dbReference>
<organism evidence="6 7">
    <name type="scientific">Zancudomyces culisetae</name>
    <name type="common">Gut fungus</name>
    <name type="synonym">Smittium culisetae</name>
    <dbReference type="NCBI Taxonomy" id="1213189"/>
    <lineage>
        <taxon>Eukaryota</taxon>
        <taxon>Fungi</taxon>
        <taxon>Fungi incertae sedis</taxon>
        <taxon>Zoopagomycota</taxon>
        <taxon>Kickxellomycotina</taxon>
        <taxon>Harpellomycetes</taxon>
        <taxon>Harpellales</taxon>
        <taxon>Legeriomycetaceae</taxon>
        <taxon>Zancudomyces</taxon>
    </lineage>
</organism>
<feature type="region of interest" description="Disordered" evidence="4">
    <location>
        <begin position="46"/>
        <end position="116"/>
    </location>
</feature>
<dbReference type="PROSITE" id="PS01031">
    <property type="entry name" value="SHSP"/>
    <property type="match status" value="1"/>
</dbReference>
<feature type="region of interest" description="Disordered" evidence="4">
    <location>
        <begin position="1"/>
        <end position="29"/>
    </location>
</feature>
<dbReference type="Gene3D" id="1.20.120.20">
    <property type="entry name" value="Apolipoprotein"/>
    <property type="match status" value="1"/>
</dbReference>
<accession>A0A1R1PSE0</accession>
<dbReference type="Gene3D" id="2.60.40.790">
    <property type="match status" value="1"/>
</dbReference>
<feature type="compositionally biased region" description="Basic and acidic residues" evidence="4">
    <location>
        <begin position="1"/>
        <end position="14"/>
    </location>
</feature>
<reference evidence="7" key="1">
    <citation type="submission" date="2017-01" db="EMBL/GenBank/DDBJ databases">
        <authorList>
            <person name="Wang Y."/>
            <person name="White M."/>
            <person name="Kvist S."/>
            <person name="Moncalvo J.-M."/>
        </authorList>
    </citation>
    <scope>NUCLEOTIDE SEQUENCE [LARGE SCALE GENOMIC DNA]</scope>
    <source>
        <strain evidence="7">COL-18-3</strain>
    </source>
</reference>
<feature type="compositionally biased region" description="Polar residues" evidence="4">
    <location>
        <begin position="15"/>
        <end position="25"/>
    </location>
</feature>
<protein>
    <submittedName>
        <fullName evidence="6">Small heat shock protein C4</fullName>
    </submittedName>
</protein>
<dbReference type="InterPro" id="IPR031107">
    <property type="entry name" value="Small_HSP"/>
</dbReference>
<feature type="domain" description="SHSP" evidence="5">
    <location>
        <begin position="183"/>
        <end position="295"/>
    </location>
</feature>
<dbReference type="SUPFAM" id="SSF58113">
    <property type="entry name" value="Apolipoprotein A-I"/>
    <property type="match status" value="1"/>
</dbReference>
<keyword evidence="1 6" id="KW-0346">Stress response</keyword>
<dbReference type="InterPro" id="IPR008978">
    <property type="entry name" value="HSP20-like_chaperone"/>
</dbReference>
<gene>
    <name evidence="6" type="ORF">AX774_g2605</name>
</gene>
<comment type="caution">
    <text evidence="6">The sequence shown here is derived from an EMBL/GenBank/DDBJ whole genome shotgun (WGS) entry which is preliminary data.</text>
</comment>
<evidence type="ECO:0000259" key="5">
    <source>
        <dbReference type="PROSITE" id="PS01031"/>
    </source>
</evidence>
<dbReference type="CDD" id="cd06464">
    <property type="entry name" value="ACD_sHsps-like"/>
    <property type="match status" value="1"/>
</dbReference>
<evidence type="ECO:0000256" key="3">
    <source>
        <dbReference type="RuleBase" id="RU003616"/>
    </source>
</evidence>
<dbReference type="InterPro" id="IPR002068">
    <property type="entry name" value="A-crystallin/Hsp20_dom"/>
</dbReference>
<comment type="similarity">
    <text evidence="2 3">Belongs to the small heat shock protein (HSP20) family.</text>
</comment>
<dbReference type="AlphaFoldDB" id="A0A1R1PSE0"/>
<evidence type="ECO:0000313" key="7">
    <source>
        <dbReference type="Proteomes" id="UP000188320"/>
    </source>
</evidence>
<evidence type="ECO:0000256" key="4">
    <source>
        <dbReference type="SAM" id="MobiDB-lite"/>
    </source>
</evidence>
<dbReference type="Pfam" id="PF00011">
    <property type="entry name" value="HSP20"/>
    <property type="match status" value="1"/>
</dbReference>